<accession>A0ACC5ZSH6</accession>
<sequence>MTLAYHRTGRARRNVVALALVWAGLLGMVLLFGAAAWIVLFLWLFSLPLAWEVWRNPESRLTLDSDTLAWHGMMGRDAVPLSLIDKVRFDRRLDLSMRVTLVLEDGRKIRLPHDVLPPPERLEAAFQAHRIATERNPFSLLG</sequence>
<organism evidence="1 2">
    <name type="scientific">Lutimaribacter degradans</name>
    <dbReference type="NCBI Taxonomy" id="2945989"/>
    <lineage>
        <taxon>Bacteria</taxon>
        <taxon>Pseudomonadati</taxon>
        <taxon>Pseudomonadota</taxon>
        <taxon>Alphaproteobacteria</taxon>
        <taxon>Rhodobacterales</taxon>
        <taxon>Roseobacteraceae</taxon>
        <taxon>Lutimaribacter</taxon>
    </lineage>
</organism>
<reference evidence="1" key="1">
    <citation type="submission" date="2022-06" db="EMBL/GenBank/DDBJ databases">
        <title>Lutimaribacter sp. EGI FJ00013, a novel bacterium isolated from a salt lake sediment enrichment.</title>
        <authorList>
            <person name="Gao L."/>
            <person name="Fang B.-Z."/>
            <person name="Li W.-J."/>
        </authorList>
    </citation>
    <scope>NUCLEOTIDE SEQUENCE</scope>
    <source>
        <strain evidence="1">EGI FJ00013</strain>
    </source>
</reference>
<dbReference type="EMBL" id="JAMQGO010000001">
    <property type="protein sequence ID" value="MCM2560810.1"/>
    <property type="molecule type" value="Genomic_DNA"/>
</dbReference>
<proteinExistence type="predicted"/>
<evidence type="ECO:0000313" key="1">
    <source>
        <dbReference type="EMBL" id="MCM2560810.1"/>
    </source>
</evidence>
<name>A0ACC5ZSH6_9RHOB</name>
<comment type="caution">
    <text evidence="1">The sequence shown here is derived from an EMBL/GenBank/DDBJ whole genome shotgun (WGS) entry which is preliminary data.</text>
</comment>
<protein>
    <submittedName>
        <fullName evidence="1">Uncharacterized protein</fullName>
    </submittedName>
</protein>
<dbReference type="Proteomes" id="UP001203036">
    <property type="component" value="Unassembled WGS sequence"/>
</dbReference>
<evidence type="ECO:0000313" key="2">
    <source>
        <dbReference type="Proteomes" id="UP001203036"/>
    </source>
</evidence>
<gene>
    <name evidence="1" type="ORF">M8744_01510</name>
</gene>
<keyword evidence="2" id="KW-1185">Reference proteome</keyword>